<proteinExistence type="predicted"/>
<dbReference type="PATRIC" id="fig|1423740.3.peg.1218"/>
<reference evidence="2 3" key="1">
    <citation type="journal article" date="2015" name="Genome Announc.">
        <title>Expanding the biotechnology potential of lactobacilli through comparative genomics of 213 strains and associated genera.</title>
        <authorList>
            <person name="Sun Z."/>
            <person name="Harris H.M."/>
            <person name="McCann A."/>
            <person name="Guo C."/>
            <person name="Argimon S."/>
            <person name="Zhang W."/>
            <person name="Yang X."/>
            <person name="Jeffery I.B."/>
            <person name="Cooney J.C."/>
            <person name="Kagawa T.F."/>
            <person name="Liu W."/>
            <person name="Song Y."/>
            <person name="Salvetti E."/>
            <person name="Wrobel A."/>
            <person name="Rasinkangas P."/>
            <person name="Parkhill J."/>
            <person name="Rea M.C."/>
            <person name="O'Sullivan O."/>
            <person name="Ritari J."/>
            <person name="Douillard F.P."/>
            <person name="Paul Ross R."/>
            <person name="Yang R."/>
            <person name="Briner A.E."/>
            <person name="Felis G.E."/>
            <person name="de Vos W.M."/>
            <person name="Barrangou R."/>
            <person name="Klaenhammer T.R."/>
            <person name="Caufield P.W."/>
            <person name="Cui Y."/>
            <person name="Zhang H."/>
            <person name="O'Toole P.W."/>
        </authorList>
    </citation>
    <scope>NUCLEOTIDE SEQUENCE [LARGE SCALE GENOMIC DNA]</scope>
    <source>
        <strain evidence="2 3">DSM 15833</strain>
    </source>
</reference>
<evidence type="ECO:0000313" key="3">
    <source>
        <dbReference type="Proteomes" id="UP000051048"/>
    </source>
</evidence>
<comment type="caution">
    <text evidence="2">The sequence shown here is derived from an EMBL/GenBank/DDBJ whole genome shotgun (WGS) entry which is preliminary data.</text>
</comment>
<accession>A0A0R1TDS0</accession>
<dbReference type="EMBL" id="AZFH01000155">
    <property type="protein sequence ID" value="KRL78244.1"/>
    <property type="molecule type" value="Genomic_DNA"/>
</dbReference>
<evidence type="ECO:0000313" key="2">
    <source>
        <dbReference type="EMBL" id="KRL78244.1"/>
    </source>
</evidence>
<sequence length="576" mass="65857">MLNGDFEIETISLKDFFTHAKDYISLAGESEAQNLSVLRFLLAIMHKTYSIENEVSPTDNKEQIEKAALNKWKQIYKNYRADEVVAYLEENQASFDLFGDKPFYQVTRTQYNELVPDNKQINAKKLKDLNNRANDSVAVTGTITVKQFKRTISESSNTPNLFALESERYKNKITFDELARWLISFQGYTATSDKTAIKNKEKFSKSPGWLFKINPVFAVGDDMFDTLMLNLKLDSPNKQKPVWEYDNPLAYIDKLRTLDKPNNITELYTNLSRAVCIEWDDFGRPAIFSAGLPQFDSADYYNVEPMTSWRVLKKDIVLPNTKKPDEFTTALWRSIGEFIPLPHVEIQDGTKDNSKKRKSPKTKKPLRETPNVGLMEWLTLLRNNSITESILTNKTLTLKNVLLLKSQQADGLPVDDFNDSFDFNADLLVPTDSDSSDLAHGDVKFLIADALERIRLVHNALALAAKDIAELRYGEKGQNNSKFVNEQVKSLYNKLDDSFNEWFSSIDPTGDLVEKSDELNEVLRKITYNFKSKLYVSASSKEINGTTVETKAGKTVNKNIYTVLNSFDFKIRNILR</sequence>
<dbReference type="Gene3D" id="1.10.132.100">
    <property type="match status" value="1"/>
</dbReference>
<organism evidence="2 3">
    <name type="scientific">Ligilactobacillus equi DSM 15833 = JCM 10991</name>
    <dbReference type="NCBI Taxonomy" id="1423740"/>
    <lineage>
        <taxon>Bacteria</taxon>
        <taxon>Bacillati</taxon>
        <taxon>Bacillota</taxon>
        <taxon>Bacilli</taxon>
        <taxon>Lactobacillales</taxon>
        <taxon>Lactobacillaceae</taxon>
        <taxon>Ligilactobacillus</taxon>
    </lineage>
</organism>
<dbReference type="AlphaFoldDB" id="A0A0R1TDS0"/>
<dbReference type="Pfam" id="PF09481">
    <property type="entry name" value="CRISPR_Cse1"/>
    <property type="match status" value="1"/>
</dbReference>
<name>A0A0R1TDS0_9LACO</name>
<evidence type="ECO:0000256" key="1">
    <source>
        <dbReference type="SAM" id="MobiDB-lite"/>
    </source>
</evidence>
<protein>
    <recommendedName>
        <fullName evidence="4">Type I-E CRISPR-associated protein Cse1/CasA</fullName>
    </recommendedName>
</protein>
<feature type="region of interest" description="Disordered" evidence="1">
    <location>
        <begin position="347"/>
        <end position="367"/>
    </location>
</feature>
<gene>
    <name evidence="2" type="ORF">FC36_GL001131</name>
</gene>
<dbReference type="Proteomes" id="UP000051048">
    <property type="component" value="Unassembled WGS sequence"/>
</dbReference>
<feature type="compositionally biased region" description="Basic residues" evidence="1">
    <location>
        <begin position="354"/>
        <end position="364"/>
    </location>
</feature>
<dbReference type="STRING" id="1423740.FC36_GL001131"/>
<dbReference type="InterPro" id="IPR013381">
    <property type="entry name" value="CRISPR-assoc_prot_Cse1"/>
</dbReference>
<evidence type="ECO:0008006" key="4">
    <source>
        <dbReference type="Google" id="ProtNLM"/>
    </source>
</evidence>